<feature type="repeat" description="HEAT" evidence="2">
    <location>
        <begin position="438"/>
        <end position="476"/>
    </location>
</feature>
<evidence type="ECO:0000259" key="4">
    <source>
        <dbReference type="PROSITE" id="PS50011"/>
    </source>
</evidence>
<evidence type="ECO:0000313" key="9">
    <source>
        <dbReference type="RefSeq" id="XP_023930031.1"/>
    </source>
</evidence>
<dbReference type="RefSeq" id="XP_023930030.1">
    <property type="nucleotide sequence ID" value="XM_024074262.1"/>
</dbReference>
<dbReference type="RefSeq" id="XP_023930037.1">
    <property type="nucleotide sequence ID" value="XM_024074269.1"/>
</dbReference>
<feature type="region of interest" description="Disordered" evidence="3">
    <location>
        <begin position="678"/>
        <end position="697"/>
    </location>
</feature>
<dbReference type="GeneID" id="106168470"/>
<evidence type="ECO:0000313" key="14">
    <source>
        <dbReference type="RefSeq" id="XP_023930036.1"/>
    </source>
</evidence>
<dbReference type="CDD" id="cd14011">
    <property type="entry name" value="PK_SCY1_like"/>
    <property type="match status" value="1"/>
</dbReference>
<reference evidence="6 7" key="1">
    <citation type="submission" date="2025-04" db="UniProtKB">
        <authorList>
            <consortium name="RefSeq"/>
        </authorList>
    </citation>
    <scope>IDENTIFICATION</scope>
    <source>
        <tissue evidence="6 7">Gonads</tissue>
    </source>
</reference>
<evidence type="ECO:0000313" key="5">
    <source>
        <dbReference type="Proteomes" id="UP000085678"/>
    </source>
</evidence>
<organism evidence="5 8">
    <name type="scientific">Lingula anatina</name>
    <name type="common">Brachiopod</name>
    <name type="synonym">Lingula unguis</name>
    <dbReference type="NCBI Taxonomy" id="7574"/>
    <lineage>
        <taxon>Eukaryota</taxon>
        <taxon>Metazoa</taxon>
        <taxon>Spiralia</taxon>
        <taxon>Lophotrochozoa</taxon>
        <taxon>Brachiopoda</taxon>
        <taxon>Linguliformea</taxon>
        <taxon>Lingulata</taxon>
        <taxon>Lingulida</taxon>
        <taxon>Linguloidea</taxon>
        <taxon>Lingulidae</taxon>
        <taxon>Lingula</taxon>
    </lineage>
</organism>
<dbReference type="PROSITE" id="PS50077">
    <property type="entry name" value="HEAT_REPEAT"/>
    <property type="match status" value="1"/>
</dbReference>
<dbReference type="RefSeq" id="XP_023930032.1">
    <property type="nucleotide sequence ID" value="XM_024074264.1"/>
</dbReference>
<dbReference type="RefSeq" id="XP_013402981.1">
    <property type="nucleotide sequence ID" value="XM_013547527.1"/>
</dbReference>
<feature type="compositionally biased region" description="Polar residues" evidence="3">
    <location>
        <begin position="704"/>
        <end position="721"/>
    </location>
</feature>
<name>A0A1S3IXR1_LINAN</name>
<feature type="domain" description="Protein kinase" evidence="4">
    <location>
        <begin position="23"/>
        <end position="314"/>
    </location>
</feature>
<dbReference type="OrthoDB" id="79687at2759"/>
<dbReference type="InterPro" id="IPR021133">
    <property type="entry name" value="HEAT_type_2"/>
</dbReference>
<dbReference type="AlphaFoldDB" id="A0A1S3IXR1"/>
<evidence type="ECO:0000313" key="10">
    <source>
        <dbReference type="RefSeq" id="XP_023930032.1"/>
    </source>
</evidence>
<dbReference type="InterPro" id="IPR051177">
    <property type="entry name" value="CIK-Related_Protein"/>
</dbReference>
<dbReference type="RefSeq" id="XP_023930033.1">
    <property type="nucleotide sequence ID" value="XM_024074265.1"/>
</dbReference>
<dbReference type="Gene3D" id="3.30.200.20">
    <property type="entry name" value="Phosphorylase Kinase, domain 1"/>
    <property type="match status" value="1"/>
</dbReference>
<dbReference type="KEGG" id="lak:106168470"/>
<dbReference type="InterPro" id="IPR016024">
    <property type="entry name" value="ARM-type_fold"/>
</dbReference>
<dbReference type="Proteomes" id="UP000085678">
    <property type="component" value="Unplaced"/>
</dbReference>
<dbReference type="RefSeq" id="XP_023930034.1">
    <property type="nucleotide sequence ID" value="XM_024074266.1"/>
</dbReference>
<evidence type="ECO:0000256" key="3">
    <source>
        <dbReference type="SAM" id="MobiDB-lite"/>
    </source>
</evidence>
<evidence type="ECO:0000313" key="8">
    <source>
        <dbReference type="RefSeq" id="XP_023930030.1"/>
    </source>
</evidence>
<evidence type="ECO:0000313" key="6">
    <source>
        <dbReference type="RefSeq" id="XP_013402981.1"/>
    </source>
</evidence>
<dbReference type="PROSITE" id="PS50011">
    <property type="entry name" value="PROTEIN_KINASE_DOM"/>
    <property type="match status" value="1"/>
</dbReference>
<dbReference type="GO" id="GO:0005524">
    <property type="term" value="F:ATP binding"/>
    <property type="evidence" value="ECO:0007669"/>
    <property type="project" value="InterPro"/>
</dbReference>
<evidence type="ECO:0000256" key="2">
    <source>
        <dbReference type="PROSITE-ProRule" id="PRU00103"/>
    </source>
</evidence>
<dbReference type="SUPFAM" id="SSF56112">
    <property type="entry name" value="Protein kinase-like (PK-like)"/>
    <property type="match status" value="1"/>
</dbReference>
<dbReference type="InterPro" id="IPR011989">
    <property type="entry name" value="ARM-like"/>
</dbReference>
<dbReference type="SMART" id="SM00220">
    <property type="entry name" value="S_TKc"/>
    <property type="match status" value="1"/>
</dbReference>
<evidence type="ECO:0000313" key="13">
    <source>
        <dbReference type="RefSeq" id="XP_023930035.1"/>
    </source>
</evidence>
<dbReference type="RefSeq" id="XP_023930031.1">
    <property type="nucleotide sequence ID" value="XM_024074263.1"/>
</dbReference>
<sequence>MEVFSMIKNAVIGDGTNPITQHFDIGRHVASAGPEMVWKIYDAVRKSDQKEASVFIFDKKVADKLYKPKRKEAVSEVLRKCVKNLERFQHPQILQVYHPIEECYDSVAFASEPVLASLANLLGNQERMPTPIPPEIRDFAFHEMEIKYGILQITEALSYLHNTETCLHGNVCPSSILISKRGAWKLAGMGFLQVARDGKESFMANPWTNKASKMVQPDLDYIAPEVQVDKRCFYVSDMYSMGITICAIHNGGRSLVNSMYNPAEYTKGIQLLSISFGDAASKLPIQLVEPVEKMINRDIRYRPTARLFSLLKFFSDSVVSCLSFLDSLPQKDAGEVTTFYTKTLVDTIPKIPKKILYQHVFPFIRDELYTESDKLVHVIPPLIAIVQNASREEYRLKLMTEINKLLAMPKNALVTIALLEKLDIILFKTPVEAHKIQVLPILYNTLDSNNSLAREAAMNALGAIKQHLDEDSIKKMVLPRAKAIFNNANNVKVKMNALMCIDRLLDRMDKSVISDNVIPFLTKIEPEDPEIVMAITGIFRHMMTDKRCGLTHALLALQVMPSLLPHTTNALLTMEEFGVLMDLLRDMFDAIDRNRRNKMKLEAMHDDETIRGSAPNIIGMQRHRSAAHIDDIKRSREKDHSRHFLSVDHVSHPKSRTGREQANNHKREHRVEFYIEECEEEQENHSPAPSTPELKDRQRFTAASPISQRRVSNHSSVNANKDLSDHKQYSLVPEGPMSPGINLIPDDSSMGFPRRSSTQSLGSPVHHRLSVDANGKPRRHSAGPVVVPGEMNKPHYGSGYFNQMTPNTPRRSQPSLASLSNSVMALFQSKLNY</sequence>
<gene>
    <name evidence="6 7 8 9 10 11 12 13 14 15" type="primary">LOC106168470</name>
</gene>
<feature type="region of interest" description="Disordered" evidence="3">
    <location>
        <begin position="752"/>
        <end position="791"/>
    </location>
</feature>
<dbReference type="RefSeq" id="XP_023930035.1">
    <property type="nucleotide sequence ID" value="XM_024074267.1"/>
</dbReference>
<dbReference type="RefSeq" id="XP_023930036.1">
    <property type="nucleotide sequence ID" value="XM_024074268.1"/>
</dbReference>
<evidence type="ECO:0000313" key="12">
    <source>
        <dbReference type="RefSeq" id="XP_023930034.1"/>
    </source>
</evidence>
<dbReference type="Gene3D" id="1.10.510.10">
    <property type="entry name" value="Transferase(Phosphotransferase) domain 1"/>
    <property type="match status" value="1"/>
</dbReference>
<comment type="similarity">
    <text evidence="1">Belongs to the protein kinase superfamily.</text>
</comment>
<dbReference type="Gene3D" id="1.25.10.10">
    <property type="entry name" value="Leucine-rich Repeat Variant"/>
    <property type="match status" value="1"/>
</dbReference>
<evidence type="ECO:0000313" key="11">
    <source>
        <dbReference type="RefSeq" id="XP_023930033.1"/>
    </source>
</evidence>
<dbReference type="PANTHER" id="PTHR12984">
    <property type="entry name" value="SCY1-RELATED S/T PROTEIN KINASE-LIKE"/>
    <property type="match status" value="1"/>
</dbReference>
<dbReference type="InterPro" id="IPR000719">
    <property type="entry name" value="Prot_kinase_dom"/>
</dbReference>
<evidence type="ECO:0000313" key="15">
    <source>
        <dbReference type="RefSeq" id="XP_023930037.1"/>
    </source>
</evidence>
<dbReference type="InterPro" id="IPR011009">
    <property type="entry name" value="Kinase-like_dom_sf"/>
</dbReference>
<dbReference type="RefSeq" id="XP_023930029.1">
    <property type="nucleotide sequence ID" value="XM_024074261.1"/>
</dbReference>
<accession>A0A1S3IXR1</accession>
<protein>
    <submittedName>
        <fullName evidence="6 7">SCY1-like protein 2 isoform X1</fullName>
    </submittedName>
</protein>
<evidence type="ECO:0000313" key="7">
    <source>
        <dbReference type="RefSeq" id="XP_023930029.1"/>
    </source>
</evidence>
<dbReference type="GO" id="GO:0004672">
    <property type="term" value="F:protein kinase activity"/>
    <property type="evidence" value="ECO:0007669"/>
    <property type="project" value="InterPro"/>
</dbReference>
<dbReference type="PANTHER" id="PTHR12984:SF16">
    <property type="entry name" value="BLACK MATCH, ISOFORM H"/>
    <property type="match status" value="1"/>
</dbReference>
<dbReference type="Pfam" id="PF00069">
    <property type="entry name" value="Pkinase"/>
    <property type="match status" value="1"/>
</dbReference>
<feature type="region of interest" description="Disordered" evidence="3">
    <location>
        <begin position="703"/>
        <end position="738"/>
    </location>
</feature>
<keyword evidence="5" id="KW-1185">Reference proteome</keyword>
<evidence type="ECO:0000256" key="1">
    <source>
        <dbReference type="ARBA" id="ARBA00038349"/>
    </source>
</evidence>
<dbReference type="SUPFAM" id="SSF48371">
    <property type="entry name" value="ARM repeat"/>
    <property type="match status" value="1"/>
</dbReference>
<proteinExistence type="inferred from homology"/>